<dbReference type="InterPro" id="IPR011324">
    <property type="entry name" value="Cytotoxic_necrot_fac-like_cat"/>
</dbReference>
<name>A0A7H1MFB3_9NEIS</name>
<comment type="catalytic activity">
    <reaction evidence="1">
        <text>inosine + phosphate = alpha-D-ribose 1-phosphate + hypoxanthine</text>
        <dbReference type="Rhea" id="RHEA:27646"/>
        <dbReference type="ChEBI" id="CHEBI:17368"/>
        <dbReference type="ChEBI" id="CHEBI:17596"/>
        <dbReference type="ChEBI" id="CHEBI:43474"/>
        <dbReference type="ChEBI" id="CHEBI:57720"/>
        <dbReference type="EC" id="2.4.2.1"/>
    </reaction>
    <physiologicalReaction direction="left-to-right" evidence="1">
        <dbReference type="Rhea" id="RHEA:27647"/>
    </physiologicalReaction>
</comment>
<organism evidence="11 12">
    <name type="scientific">Neisseria musculi</name>
    <dbReference type="NCBI Taxonomy" id="1815583"/>
    <lineage>
        <taxon>Bacteria</taxon>
        <taxon>Pseudomonadati</taxon>
        <taxon>Pseudomonadota</taxon>
        <taxon>Betaproteobacteria</taxon>
        <taxon>Neisseriales</taxon>
        <taxon>Neisseriaceae</taxon>
        <taxon>Neisseria</taxon>
    </lineage>
</organism>
<dbReference type="Proteomes" id="UP000516412">
    <property type="component" value="Chromosome"/>
</dbReference>
<evidence type="ECO:0000256" key="6">
    <source>
        <dbReference type="ARBA" id="ARBA00022833"/>
    </source>
</evidence>
<dbReference type="CDD" id="cd16833">
    <property type="entry name" value="YfiH"/>
    <property type="match status" value="1"/>
</dbReference>
<dbReference type="NCBIfam" id="TIGR00726">
    <property type="entry name" value="peptidoglycan editing factor PgeF"/>
    <property type="match status" value="1"/>
</dbReference>
<dbReference type="Gene3D" id="3.60.140.10">
    <property type="entry name" value="CNF1/YfiH-like putative cysteine hydrolases"/>
    <property type="match status" value="1"/>
</dbReference>
<reference evidence="11" key="1">
    <citation type="submission" date="2024-06" db="EMBL/GenBank/DDBJ databases">
        <title>Complete Genome Sequence of mouse commensal type strain Neisseria musculi.</title>
        <authorList>
            <person name="Thapa E."/>
            <person name="Aluvathingal J."/>
            <person name="Nadendla S."/>
            <person name="Mehta A."/>
            <person name="Tettelin H."/>
            <person name="Weyand N.J."/>
        </authorList>
    </citation>
    <scope>NUCLEOTIDE SEQUENCE</scope>
    <source>
        <strain evidence="11">NW831</strain>
    </source>
</reference>
<keyword evidence="4" id="KW-0479">Metal-binding</keyword>
<evidence type="ECO:0000256" key="3">
    <source>
        <dbReference type="ARBA" id="ARBA00022679"/>
    </source>
</evidence>
<dbReference type="RefSeq" id="WP_187001605.1">
    <property type="nucleotide sequence ID" value="NZ_CP060414.2"/>
</dbReference>
<keyword evidence="3" id="KW-0808">Transferase</keyword>
<keyword evidence="5" id="KW-0378">Hydrolase</keyword>
<evidence type="ECO:0000256" key="1">
    <source>
        <dbReference type="ARBA" id="ARBA00000553"/>
    </source>
</evidence>
<dbReference type="Pfam" id="PF02578">
    <property type="entry name" value="Cu-oxidase_4"/>
    <property type="match status" value="1"/>
</dbReference>
<dbReference type="GO" id="GO:0005507">
    <property type="term" value="F:copper ion binding"/>
    <property type="evidence" value="ECO:0007669"/>
    <property type="project" value="TreeGrafter"/>
</dbReference>
<comment type="similarity">
    <text evidence="2 10">Belongs to the purine nucleoside phosphorylase YfiH/LACC1 family.</text>
</comment>
<keyword evidence="6" id="KW-0862">Zinc</keyword>
<keyword evidence="12" id="KW-1185">Reference proteome</keyword>
<dbReference type="SUPFAM" id="SSF64438">
    <property type="entry name" value="CNF1/YfiH-like putative cysteine hydrolases"/>
    <property type="match status" value="1"/>
</dbReference>
<evidence type="ECO:0000313" key="11">
    <source>
        <dbReference type="EMBL" id="QNT60328.1"/>
    </source>
</evidence>
<dbReference type="PANTHER" id="PTHR30616:SF2">
    <property type="entry name" value="PURINE NUCLEOSIDE PHOSPHORYLASE LACC1"/>
    <property type="match status" value="1"/>
</dbReference>
<evidence type="ECO:0000256" key="9">
    <source>
        <dbReference type="ARBA" id="ARBA00049893"/>
    </source>
</evidence>
<dbReference type="PANTHER" id="PTHR30616">
    <property type="entry name" value="UNCHARACTERIZED PROTEIN YFIH"/>
    <property type="match status" value="1"/>
</dbReference>
<dbReference type="KEGG" id="nmus:H7A79_0528"/>
<evidence type="ECO:0000256" key="8">
    <source>
        <dbReference type="ARBA" id="ARBA00048968"/>
    </source>
</evidence>
<evidence type="ECO:0000256" key="4">
    <source>
        <dbReference type="ARBA" id="ARBA00022723"/>
    </source>
</evidence>
<sequence>MNRFDLNAAIGINHSGAPFFQADWPAPANVKTLITTRNGGVSEGVYRSLNVGAHVGDAPEHVRQNREIVGRQTGVPVVYLNQIHSTVVVNAAEHTGSSPPDADASFDTTGTAACASMTADCLPVLFCNRAGTVVAAAHAGWRGLAGGVLQNTVAAMNVPPVEIMAYLGPAIGPEAFEVGQDVYDAFCTQNPAAGQAFEPIGSGKYLADIYRLARQALQNEGVGMVYGGNRCTVLERDTFFSYRREGRTGRMASIIWLEQQPGALAKTP</sequence>
<gene>
    <name evidence="11" type="ORF">H7A79_0528</name>
</gene>
<dbReference type="AlphaFoldDB" id="A0A7H1MFB3"/>
<comment type="catalytic activity">
    <reaction evidence="9">
        <text>S-methyl-5'-thioadenosine + phosphate = 5-(methylsulfanyl)-alpha-D-ribose 1-phosphate + adenine</text>
        <dbReference type="Rhea" id="RHEA:11852"/>
        <dbReference type="ChEBI" id="CHEBI:16708"/>
        <dbReference type="ChEBI" id="CHEBI:17509"/>
        <dbReference type="ChEBI" id="CHEBI:43474"/>
        <dbReference type="ChEBI" id="CHEBI:58533"/>
        <dbReference type="EC" id="2.4.2.28"/>
    </reaction>
    <physiologicalReaction direction="left-to-right" evidence="9">
        <dbReference type="Rhea" id="RHEA:11853"/>
    </physiologicalReaction>
</comment>
<dbReference type="GO" id="GO:0016787">
    <property type="term" value="F:hydrolase activity"/>
    <property type="evidence" value="ECO:0007669"/>
    <property type="project" value="UniProtKB-KW"/>
</dbReference>
<evidence type="ECO:0000313" key="12">
    <source>
        <dbReference type="Proteomes" id="UP000516412"/>
    </source>
</evidence>
<accession>A0A7H1MFB3</accession>
<comment type="catalytic activity">
    <reaction evidence="7">
        <text>adenosine + H2O + H(+) = inosine + NH4(+)</text>
        <dbReference type="Rhea" id="RHEA:24408"/>
        <dbReference type="ChEBI" id="CHEBI:15377"/>
        <dbReference type="ChEBI" id="CHEBI:15378"/>
        <dbReference type="ChEBI" id="CHEBI:16335"/>
        <dbReference type="ChEBI" id="CHEBI:17596"/>
        <dbReference type="ChEBI" id="CHEBI:28938"/>
        <dbReference type="EC" id="3.5.4.4"/>
    </reaction>
    <physiologicalReaction direction="left-to-right" evidence="7">
        <dbReference type="Rhea" id="RHEA:24409"/>
    </physiologicalReaction>
</comment>
<evidence type="ECO:0000256" key="2">
    <source>
        <dbReference type="ARBA" id="ARBA00007353"/>
    </source>
</evidence>
<dbReference type="GO" id="GO:0017061">
    <property type="term" value="F:S-methyl-5-thioadenosine phosphorylase activity"/>
    <property type="evidence" value="ECO:0007669"/>
    <property type="project" value="UniProtKB-EC"/>
</dbReference>
<dbReference type="InterPro" id="IPR003730">
    <property type="entry name" value="Cu_polyphenol_OxRdtase"/>
</dbReference>
<evidence type="ECO:0000256" key="7">
    <source>
        <dbReference type="ARBA" id="ARBA00047989"/>
    </source>
</evidence>
<dbReference type="InterPro" id="IPR038371">
    <property type="entry name" value="Cu_polyphenol_OxRdtase_sf"/>
</dbReference>
<protein>
    <recommendedName>
        <fullName evidence="10">Purine nucleoside phosphorylase</fullName>
    </recommendedName>
</protein>
<evidence type="ECO:0000256" key="5">
    <source>
        <dbReference type="ARBA" id="ARBA00022801"/>
    </source>
</evidence>
<evidence type="ECO:0000256" key="10">
    <source>
        <dbReference type="RuleBase" id="RU361274"/>
    </source>
</evidence>
<comment type="catalytic activity">
    <reaction evidence="8">
        <text>adenosine + phosphate = alpha-D-ribose 1-phosphate + adenine</text>
        <dbReference type="Rhea" id="RHEA:27642"/>
        <dbReference type="ChEBI" id="CHEBI:16335"/>
        <dbReference type="ChEBI" id="CHEBI:16708"/>
        <dbReference type="ChEBI" id="CHEBI:43474"/>
        <dbReference type="ChEBI" id="CHEBI:57720"/>
        <dbReference type="EC" id="2.4.2.1"/>
    </reaction>
    <physiologicalReaction direction="left-to-right" evidence="8">
        <dbReference type="Rhea" id="RHEA:27643"/>
    </physiologicalReaction>
</comment>
<proteinExistence type="inferred from homology"/>
<dbReference type="EMBL" id="CP060414">
    <property type="protein sequence ID" value="QNT60328.1"/>
    <property type="molecule type" value="Genomic_DNA"/>
</dbReference>